<keyword evidence="1" id="KW-1133">Transmembrane helix</keyword>
<sequence>SFSVRWSHVKCLTNRSAVFRRIVILLIVLLLVMVIYLVIFFGTAAVWTIKYERRKQLRLDALAVNRFV</sequence>
<keyword evidence="1" id="KW-0812">Transmembrane</keyword>
<organism evidence="2 3">
    <name type="scientific">Pristionchus fissidentatus</name>
    <dbReference type="NCBI Taxonomy" id="1538716"/>
    <lineage>
        <taxon>Eukaryota</taxon>
        <taxon>Metazoa</taxon>
        <taxon>Ecdysozoa</taxon>
        <taxon>Nematoda</taxon>
        <taxon>Chromadorea</taxon>
        <taxon>Rhabditida</taxon>
        <taxon>Rhabditina</taxon>
        <taxon>Diplogasteromorpha</taxon>
        <taxon>Diplogasteroidea</taxon>
        <taxon>Neodiplogasteridae</taxon>
        <taxon>Pristionchus</taxon>
    </lineage>
</organism>
<name>A0AAV5VC41_9BILA</name>
<dbReference type="AlphaFoldDB" id="A0AAV5VC41"/>
<feature type="non-terminal residue" evidence="2">
    <location>
        <position position="1"/>
    </location>
</feature>
<gene>
    <name evidence="2" type="ORF">PFISCL1PPCAC_8130</name>
</gene>
<evidence type="ECO:0000313" key="2">
    <source>
        <dbReference type="EMBL" id="GMT16833.1"/>
    </source>
</evidence>
<dbReference type="EMBL" id="BTSY01000002">
    <property type="protein sequence ID" value="GMT16833.1"/>
    <property type="molecule type" value="Genomic_DNA"/>
</dbReference>
<feature type="transmembrane region" description="Helical" evidence="1">
    <location>
        <begin position="22"/>
        <end position="49"/>
    </location>
</feature>
<comment type="caution">
    <text evidence="2">The sequence shown here is derived from an EMBL/GenBank/DDBJ whole genome shotgun (WGS) entry which is preliminary data.</text>
</comment>
<evidence type="ECO:0000313" key="3">
    <source>
        <dbReference type="Proteomes" id="UP001432322"/>
    </source>
</evidence>
<accession>A0AAV5VC41</accession>
<proteinExistence type="predicted"/>
<keyword evidence="1" id="KW-0472">Membrane</keyword>
<reference evidence="2" key="1">
    <citation type="submission" date="2023-10" db="EMBL/GenBank/DDBJ databases">
        <title>Genome assembly of Pristionchus species.</title>
        <authorList>
            <person name="Yoshida K."/>
            <person name="Sommer R.J."/>
        </authorList>
    </citation>
    <scope>NUCLEOTIDE SEQUENCE</scope>
    <source>
        <strain evidence="2">RS5133</strain>
    </source>
</reference>
<protein>
    <submittedName>
        <fullName evidence="2">Uncharacterized protein</fullName>
    </submittedName>
</protein>
<evidence type="ECO:0000256" key="1">
    <source>
        <dbReference type="SAM" id="Phobius"/>
    </source>
</evidence>
<keyword evidence="3" id="KW-1185">Reference proteome</keyword>
<dbReference type="Proteomes" id="UP001432322">
    <property type="component" value="Unassembled WGS sequence"/>
</dbReference>